<dbReference type="InterPro" id="IPR024185">
    <property type="entry name" value="FTHF_cligase-like_sf"/>
</dbReference>
<dbReference type="GO" id="GO:0009396">
    <property type="term" value="P:folic acid-containing compound biosynthetic process"/>
    <property type="evidence" value="ECO:0007669"/>
    <property type="project" value="TreeGrafter"/>
</dbReference>
<evidence type="ECO:0000313" key="7">
    <source>
        <dbReference type="Proteomes" id="UP000483839"/>
    </source>
</evidence>
<dbReference type="Proteomes" id="UP000483839">
    <property type="component" value="Unassembled WGS sequence"/>
</dbReference>
<protein>
    <recommendedName>
        <fullName evidence="5">5-formyltetrahydrofolate cyclo-ligase</fullName>
        <ecNumber evidence="5">6.3.3.2</ecNumber>
    </recommendedName>
</protein>
<evidence type="ECO:0000256" key="4">
    <source>
        <dbReference type="PIRSR" id="PIRSR006806-1"/>
    </source>
</evidence>
<evidence type="ECO:0000256" key="2">
    <source>
        <dbReference type="ARBA" id="ARBA00022741"/>
    </source>
</evidence>
<organism evidence="6 7">
    <name type="scientific">Streptococcus uberis</name>
    <dbReference type="NCBI Taxonomy" id="1349"/>
    <lineage>
        <taxon>Bacteria</taxon>
        <taxon>Bacillati</taxon>
        <taxon>Bacillota</taxon>
        <taxon>Bacilli</taxon>
        <taxon>Lactobacillales</taxon>
        <taxon>Streptococcaceae</taxon>
        <taxon>Streptococcus</taxon>
    </lineage>
</organism>
<comment type="catalytic activity">
    <reaction evidence="5">
        <text>(6S)-5-formyl-5,6,7,8-tetrahydrofolate + ATP = (6R)-5,10-methenyltetrahydrofolate + ADP + phosphate</text>
        <dbReference type="Rhea" id="RHEA:10488"/>
        <dbReference type="ChEBI" id="CHEBI:30616"/>
        <dbReference type="ChEBI" id="CHEBI:43474"/>
        <dbReference type="ChEBI" id="CHEBI:57455"/>
        <dbReference type="ChEBI" id="CHEBI:57457"/>
        <dbReference type="ChEBI" id="CHEBI:456216"/>
        <dbReference type="EC" id="6.3.3.2"/>
    </reaction>
</comment>
<feature type="binding site" evidence="4">
    <location>
        <begin position="3"/>
        <end position="7"/>
    </location>
    <ligand>
        <name>ATP</name>
        <dbReference type="ChEBI" id="CHEBI:30616"/>
    </ligand>
</feature>
<name>A0A6L6GBL3_STRUB</name>
<dbReference type="InterPro" id="IPR002698">
    <property type="entry name" value="FTHF_cligase"/>
</dbReference>
<keyword evidence="3 4" id="KW-0067">ATP-binding</keyword>
<dbReference type="AlphaFoldDB" id="A0A6L6GBL3"/>
<feature type="binding site" evidence="4">
    <location>
        <position position="54"/>
    </location>
    <ligand>
        <name>substrate</name>
    </ligand>
</feature>
<keyword evidence="2 4" id="KW-0547">Nucleotide-binding</keyword>
<dbReference type="RefSeq" id="WP_154615576.1">
    <property type="nucleotide sequence ID" value="NZ_BAABQE010000002.1"/>
</dbReference>
<evidence type="ECO:0000256" key="3">
    <source>
        <dbReference type="ARBA" id="ARBA00022840"/>
    </source>
</evidence>
<dbReference type="GO" id="GO:0035999">
    <property type="term" value="P:tetrahydrofolate interconversion"/>
    <property type="evidence" value="ECO:0007669"/>
    <property type="project" value="TreeGrafter"/>
</dbReference>
<dbReference type="PIRSF" id="PIRSF006806">
    <property type="entry name" value="FTHF_cligase"/>
    <property type="match status" value="1"/>
</dbReference>
<dbReference type="GO" id="GO:0046872">
    <property type="term" value="F:metal ion binding"/>
    <property type="evidence" value="ECO:0007669"/>
    <property type="project" value="UniProtKB-KW"/>
</dbReference>
<accession>A0A6L6GBL3</accession>
<dbReference type="PANTHER" id="PTHR23407">
    <property type="entry name" value="ATPASE INHIBITOR/5-FORMYLTETRAHYDROFOLATE CYCLO-LIGASE"/>
    <property type="match status" value="1"/>
</dbReference>
<dbReference type="GO" id="GO:0005524">
    <property type="term" value="F:ATP binding"/>
    <property type="evidence" value="ECO:0007669"/>
    <property type="project" value="UniProtKB-KW"/>
</dbReference>
<feature type="binding site" evidence="4">
    <location>
        <begin position="129"/>
        <end position="137"/>
    </location>
    <ligand>
        <name>ATP</name>
        <dbReference type="ChEBI" id="CHEBI:30616"/>
    </ligand>
</feature>
<comment type="caution">
    <text evidence="6">The sequence shown here is derived from an EMBL/GenBank/DDBJ whole genome shotgun (WGS) entry which is preliminary data.</text>
</comment>
<dbReference type="InterPro" id="IPR037171">
    <property type="entry name" value="NagB/RpiA_transferase-like"/>
</dbReference>
<keyword evidence="5" id="KW-0460">Magnesium</keyword>
<dbReference type="SUPFAM" id="SSF100950">
    <property type="entry name" value="NagB/RpiA/CoA transferase-like"/>
    <property type="match status" value="1"/>
</dbReference>
<evidence type="ECO:0000313" key="6">
    <source>
        <dbReference type="EMBL" id="MTD02569.1"/>
    </source>
</evidence>
<evidence type="ECO:0000256" key="1">
    <source>
        <dbReference type="ARBA" id="ARBA00010638"/>
    </source>
</evidence>
<dbReference type="Gene3D" id="3.40.50.10420">
    <property type="entry name" value="NagB/RpiA/CoA transferase-like"/>
    <property type="match status" value="1"/>
</dbReference>
<dbReference type="Pfam" id="PF01812">
    <property type="entry name" value="5-FTHF_cyc-lig"/>
    <property type="match status" value="1"/>
</dbReference>
<evidence type="ECO:0000256" key="5">
    <source>
        <dbReference type="RuleBase" id="RU361279"/>
    </source>
</evidence>
<dbReference type="GO" id="GO:0030272">
    <property type="term" value="F:5-formyltetrahydrofolate cyclo-ligase activity"/>
    <property type="evidence" value="ECO:0007669"/>
    <property type="project" value="UniProtKB-EC"/>
</dbReference>
<dbReference type="EMBL" id="WLXI01000064">
    <property type="protein sequence ID" value="MTD02569.1"/>
    <property type="molecule type" value="Genomic_DNA"/>
</dbReference>
<comment type="cofactor">
    <cofactor evidence="5">
        <name>Mg(2+)</name>
        <dbReference type="ChEBI" id="CHEBI:18420"/>
    </cofactor>
</comment>
<comment type="similarity">
    <text evidence="1 5">Belongs to the 5-formyltetrahydrofolate cyclo-ligase family.</text>
</comment>
<sequence length="175" mass="20024">MLKKELRQMVLARMRGLDKREKSQKDLLLLESVLSSKAYQESHVITTYLAMPNEYKTALLIQEAQKDGKRILVPKTYPKGKMIFVDYDPKDLVRTSFGLLEPRSDVAVPKEMIDVIHVPGVAFNPDGFRIGYGAGYYDRYLADYSGKTFSTIYACQQMAFQPEEHDVAVQEVFCQ</sequence>
<reference evidence="6 7" key="1">
    <citation type="submission" date="2019-11" db="EMBL/GenBank/DDBJ databases">
        <title>Streptococcus uberis isolated from clinical mastitis cases on a southeastern Queensland dairy.</title>
        <authorList>
            <person name="Workentine M.L."/>
            <person name="Price R."/>
            <person name="Olchowy T."/>
        </authorList>
    </citation>
    <scope>NUCLEOTIDE SEQUENCE [LARGE SCALE GENOMIC DNA]</scope>
    <source>
        <strain evidence="6 7">OLC4459-A17</strain>
    </source>
</reference>
<dbReference type="EC" id="6.3.3.2" evidence="5"/>
<keyword evidence="5" id="KW-0479">Metal-binding</keyword>
<feature type="binding site" evidence="4">
    <location>
        <position position="49"/>
    </location>
    <ligand>
        <name>substrate</name>
    </ligand>
</feature>
<dbReference type="NCBIfam" id="TIGR02727">
    <property type="entry name" value="MTHFS_bact"/>
    <property type="match status" value="1"/>
</dbReference>
<dbReference type="PANTHER" id="PTHR23407:SF1">
    <property type="entry name" value="5-FORMYLTETRAHYDROFOLATE CYCLO-LIGASE"/>
    <property type="match status" value="1"/>
</dbReference>
<proteinExistence type="inferred from homology"/>
<gene>
    <name evidence="6" type="ORF">GKS16_09855</name>
</gene>
<keyword evidence="6" id="KW-0436">Ligase</keyword>